<sequence length="39" mass="4590">MNQIDAGWPESDKQVDIEFENYRKTHGDTSEDDDFVEID</sequence>
<reference evidence="3" key="1">
    <citation type="journal article" date="2019" name="Int. J. Syst. Evol. Microbiol.">
        <title>The Global Catalogue of Microorganisms (GCM) 10K type strain sequencing project: providing services to taxonomists for standard genome sequencing and annotation.</title>
        <authorList>
            <consortium name="The Broad Institute Genomics Platform"/>
            <consortium name="The Broad Institute Genome Sequencing Center for Infectious Disease"/>
            <person name="Wu L."/>
            <person name="Ma J."/>
        </authorList>
    </citation>
    <scope>NUCLEOTIDE SEQUENCE [LARGE SCALE GENOMIC DNA]</scope>
    <source>
        <strain evidence="3">JCM 17551</strain>
    </source>
</reference>
<proteinExistence type="predicted"/>
<protein>
    <submittedName>
        <fullName evidence="2">Uncharacterized protein</fullName>
    </submittedName>
</protein>
<feature type="compositionally biased region" description="Acidic residues" evidence="1">
    <location>
        <begin position="30"/>
        <end position="39"/>
    </location>
</feature>
<evidence type="ECO:0000313" key="3">
    <source>
        <dbReference type="Proteomes" id="UP001501565"/>
    </source>
</evidence>
<evidence type="ECO:0000256" key="1">
    <source>
        <dbReference type="SAM" id="MobiDB-lite"/>
    </source>
</evidence>
<feature type="compositionally biased region" description="Basic and acidic residues" evidence="1">
    <location>
        <begin position="19"/>
        <end position="29"/>
    </location>
</feature>
<gene>
    <name evidence="2" type="ORF">GCM10022277_32980</name>
</gene>
<keyword evidence="3" id="KW-1185">Reference proteome</keyword>
<name>A0ABP7N0N7_9GAMM</name>
<comment type="caution">
    <text evidence="2">The sequence shown here is derived from an EMBL/GenBank/DDBJ whole genome shotgun (WGS) entry which is preliminary data.</text>
</comment>
<accession>A0ABP7N0N7</accession>
<evidence type="ECO:0000313" key="2">
    <source>
        <dbReference type="EMBL" id="GAA3933817.1"/>
    </source>
</evidence>
<organism evidence="2 3">
    <name type="scientific">Litoribacillus peritrichatus</name>
    <dbReference type="NCBI Taxonomy" id="718191"/>
    <lineage>
        <taxon>Bacteria</taxon>
        <taxon>Pseudomonadati</taxon>
        <taxon>Pseudomonadota</taxon>
        <taxon>Gammaproteobacteria</taxon>
        <taxon>Oceanospirillales</taxon>
        <taxon>Oceanospirillaceae</taxon>
        <taxon>Litoribacillus</taxon>
    </lineage>
</organism>
<dbReference type="Proteomes" id="UP001501565">
    <property type="component" value="Unassembled WGS sequence"/>
</dbReference>
<dbReference type="EMBL" id="BAABBN010000012">
    <property type="protein sequence ID" value="GAA3933817.1"/>
    <property type="molecule type" value="Genomic_DNA"/>
</dbReference>
<feature type="region of interest" description="Disordered" evidence="1">
    <location>
        <begin position="19"/>
        <end position="39"/>
    </location>
</feature>